<keyword evidence="6" id="KW-0812">Transmembrane</keyword>
<reference evidence="13" key="1">
    <citation type="journal article" date="2019" name="Int. J. Syst. Evol. Microbiol.">
        <title>The Global Catalogue of Microorganisms (GCM) 10K type strain sequencing project: providing services to taxonomists for standard genome sequencing and annotation.</title>
        <authorList>
            <consortium name="The Broad Institute Genomics Platform"/>
            <consortium name="The Broad Institute Genome Sequencing Center for Infectious Disease"/>
            <person name="Wu L."/>
            <person name="Ma J."/>
        </authorList>
    </citation>
    <scope>NUCLEOTIDE SEQUENCE [LARGE SCALE GENOMIC DNA]</scope>
    <source>
        <strain evidence="13">JCM 10083</strain>
    </source>
</reference>
<dbReference type="SMART" id="SM00388">
    <property type="entry name" value="HisKA"/>
    <property type="match status" value="1"/>
</dbReference>
<dbReference type="PANTHER" id="PTHR45436">
    <property type="entry name" value="SENSOR HISTIDINE KINASE YKOH"/>
    <property type="match status" value="1"/>
</dbReference>
<evidence type="ECO:0000256" key="6">
    <source>
        <dbReference type="ARBA" id="ARBA00022692"/>
    </source>
</evidence>
<keyword evidence="7 12" id="KW-0418">Kinase</keyword>
<dbReference type="SMART" id="SM00387">
    <property type="entry name" value="HATPase_c"/>
    <property type="match status" value="1"/>
</dbReference>
<comment type="caution">
    <text evidence="12">The sequence shown here is derived from an EMBL/GenBank/DDBJ whole genome shotgun (WGS) entry which is preliminary data.</text>
</comment>
<sequence length="282" mass="30838">MSPHVNPLSSRFHGLPGSDEIIRLALATSDLLKQMENARNRIDRSLVQQRRFVSDASHELFTPIAGLRALLEEARLHPEETDLSELLADALEDVDRLQRIVSDLLMLAKVGTNPPDTFVSTDLGELARATVSRREDDIPVRLRLAPGVRANVVDAEIDRLLSNLLDNAQRHARRTVLVEVRRDGEYGELTVTDDGDGIADADRDRVFERFTRLDTARCRSRGGTGLGLTIARDIAEAHLGTIEVDGSPLGGARFVFRLPLTTTAAARPDGGGETTSRGAPTP</sequence>
<evidence type="ECO:0000256" key="10">
    <source>
        <dbReference type="ARBA" id="ARBA00023136"/>
    </source>
</evidence>
<dbReference type="EC" id="2.7.13.3" evidence="3"/>
<comment type="catalytic activity">
    <reaction evidence="1">
        <text>ATP + protein L-histidine = ADP + protein N-phospho-L-histidine.</text>
        <dbReference type="EC" id="2.7.13.3"/>
    </reaction>
</comment>
<evidence type="ECO:0000256" key="5">
    <source>
        <dbReference type="ARBA" id="ARBA00022679"/>
    </source>
</evidence>
<organism evidence="12 13">
    <name type="scientific">Streptosporangium amethystogenes subsp. fukuiense</name>
    <dbReference type="NCBI Taxonomy" id="698418"/>
    <lineage>
        <taxon>Bacteria</taxon>
        <taxon>Bacillati</taxon>
        <taxon>Actinomycetota</taxon>
        <taxon>Actinomycetes</taxon>
        <taxon>Streptosporangiales</taxon>
        <taxon>Streptosporangiaceae</taxon>
        <taxon>Streptosporangium</taxon>
    </lineage>
</organism>
<evidence type="ECO:0000313" key="13">
    <source>
        <dbReference type="Proteomes" id="UP001596514"/>
    </source>
</evidence>
<dbReference type="InterPro" id="IPR003661">
    <property type="entry name" value="HisK_dim/P_dom"/>
</dbReference>
<dbReference type="InterPro" id="IPR036097">
    <property type="entry name" value="HisK_dim/P_sf"/>
</dbReference>
<dbReference type="InterPro" id="IPR050428">
    <property type="entry name" value="TCS_sensor_his_kinase"/>
</dbReference>
<evidence type="ECO:0000259" key="11">
    <source>
        <dbReference type="PROSITE" id="PS50109"/>
    </source>
</evidence>
<accession>A0ABW2TBL6</accession>
<keyword evidence="10" id="KW-0472">Membrane</keyword>
<dbReference type="InterPro" id="IPR005467">
    <property type="entry name" value="His_kinase_dom"/>
</dbReference>
<dbReference type="InterPro" id="IPR036890">
    <property type="entry name" value="HATPase_C_sf"/>
</dbReference>
<keyword evidence="5" id="KW-0808">Transferase</keyword>
<dbReference type="InterPro" id="IPR003594">
    <property type="entry name" value="HATPase_dom"/>
</dbReference>
<comment type="subcellular location">
    <subcellularLocation>
        <location evidence="2">Cell membrane</location>
    </subcellularLocation>
</comment>
<dbReference type="EMBL" id="JBHTEE010000001">
    <property type="protein sequence ID" value="MFC7605462.1"/>
    <property type="molecule type" value="Genomic_DNA"/>
</dbReference>
<dbReference type="RefSeq" id="WP_343974792.1">
    <property type="nucleotide sequence ID" value="NZ_BAAAGK010000127.1"/>
</dbReference>
<dbReference type="GO" id="GO:0016301">
    <property type="term" value="F:kinase activity"/>
    <property type="evidence" value="ECO:0007669"/>
    <property type="project" value="UniProtKB-KW"/>
</dbReference>
<dbReference type="SUPFAM" id="SSF47384">
    <property type="entry name" value="Homodimeric domain of signal transducing histidine kinase"/>
    <property type="match status" value="1"/>
</dbReference>
<dbReference type="Pfam" id="PF02518">
    <property type="entry name" value="HATPase_c"/>
    <property type="match status" value="1"/>
</dbReference>
<dbReference type="Gene3D" id="3.30.565.10">
    <property type="entry name" value="Histidine kinase-like ATPase, C-terminal domain"/>
    <property type="match status" value="1"/>
</dbReference>
<evidence type="ECO:0000256" key="2">
    <source>
        <dbReference type="ARBA" id="ARBA00004236"/>
    </source>
</evidence>
<dbReference type="Pfam" id="PF00512">
    <property type="entry name" value="HisKA"/>
    <property type="match status" value="1"/>
</dbReference>
<evidence type="ECO:0000256" key="3">
    <source>
        <dbReference type="ARBA" id="ARBA00012438"/>
    </source>
</evidence>
<dbReference type="PROSITE" id="PS50109">
    <property type="entry name" value="HIS_KIN"/>
    <property type="match status" value="1"/>
</dbReference>
<evidence type="ECO:0000256" key="1">
    <source>
        <dbReference type="ARBA" id="ARBA00000085"/>
    </source>
</evidence>
<evidence type="ECO:0000256" key="8">
    <source>
        <dbReference type="ARBA" id="ARBA00022989"/>
    </source>
</evidence>
<feature type="domain" description="Histidine kinase" evidence="11">
    <location>
        <begin position="55"/>
        <end position="262"/>
    </location>
</feature>
<protein>
    <recommendedName>
        <fullName evidence="3">histidine kinase</fullName>
        <ecNumber evidence="3">2.7.13.3</ecNumber>
    </recommendedName>
</protein>
<evidence type="ECO:0000313" key="12">
    <source>
        <dbReference type="EMBL" id="MFC7605462.1"/>
    </source>
</evidence>
<dbReference type="PANTHER" id="PTHR45436:SF5">
    <property type="entry name" value="SENSOR HISTIDINE KINASE TRCS"/>
    <property type="match status" value="1"/>
</dbReference>
<dbReference type="SUPFAM" id="SSF55874">
    <property type="entry name" value="ATPase domain of HSP90 chaperone/DNA topoisomerase II/histidine kinase"/>
    <property type="match status" value="1"/>
</dbReference>
<keyword evidence="13" id="KW-1185">Reference proteome</keyword>
<dbReference type="CDD" id="cd00082">
    <property type="entry name" value="HisKA"/>
    <property type="match status" value="1"/>
</dbReference>
<proteinExistence type="predicted"/>
<dbReference type="InterPro" id="IPR004358">
    <property type="entry name" value="Sig_transdc_His_kin-like_C"/>
</dbReference>
<keyword evidence="8" id="KW-1133">Transmembrane helix</keyword>
<dbReference type="PRINTS" id="PR00344">
    <property type="entry name" value="BCTRLSENSOR"/>
</dbReference>
<evidence type="ECO:0000256" key="7">
    <source>
        <dbReference type="ARBA" id="ARBA00022777"/>
    </source>
</evidence>
<keyword evidence="4" id="KW-0597">Phosphoprotein</keyword>
<evidence type="ECO:0000256" key="4">
    <source>
        <dbReference type="ARBA" id="ARBA00022553"/>
    </source>
</evidence>
<gene>
    <name evidence="12" type="ORF">ACFQVD_35710</name>
</gene>
<dbReference type="Proteomes" id="UP001596514">
    <property type="component" value="Unassembled WGS sequence"/>
</dbReference>
<dbReference type="Gene3D" id="1.10.287.130">
    <property type="match status" value="1"/>
</dbReference>
<name>A0ABW2TBL6_9ACTN</name>
<evidence type="ECO:0000256" key="9">
    <source>
        <dbReference type="ARBA" id="ARBA00023012"/>
    </source>
</evidence>
<keyword evidence="9" id="KW-0902">Two-component regulatory system</keyword>